<keyword evidence="2" id="KW-1185">Reference proteome</keyword>
<reference evidence="2" key="1">
    <citation type="journal article" date="2019" name="Int. J. Syst. Evol. Microbiol.">
        <title>The Global Catalogue of Microorganisms (GCM) 10K type strain sequencing project: providing services to taxonomists for standard genome sequencing and annotation.</title>
        <authorList>
            <consortium name="The Broad Institute Genomics Platform"/>
            <consortium name="The Broad Institute Genome Sequencing Center for Infectious Disease"/>
            <person name="Wu L."/>
            <person name="Ma J."/>
        </authorList>
    </citation>
    <scope>NUCLEOTIDE SEQUENCE [LARGE SCALE GENOMIC DNA]</scope>
    <source>
        <strain evidence="2">IBRC-M 10908</strain>
    </source>
</reference>
<name>A0ABV8U4U0_9ACTN</name>
<dbReference type="Pfam" id="PF19850">
    <property type="entry name" value="DUF6325"/>
    <property type="match status" value="1"/>
</dbReference>
<evidence type="ECO:0000313" key="2">
    <source>
        <dbReference type="Proteomes" id="UP001595823"/>
    </source>
</evidence>
<dbReference type="EMBL" id="JBHSDK010000061">
    <property type="protein sequence ID" value="MFC4338022.1"/>
    <property type="molecule type" value="Genomic_DNA"/>
</dbReference>
<dbReference type="InterPro" id="IPR046288">
    <property type="entry name" value="DUF6325"/>
</dbReference>
<accession>A0ABV8U4U0</accession>
<organism evidence="1 2">
    <name type="scientific">Salininema proteolyticum</name>
    <dbReference type="NCBI Taxonomy" id="1607685"/>
    <lineage>
        <taxon>Bacteria</taxon>
        <taxon>Bacillati</taxon>
        <taxon>Actinomycetota</taxon>
        <taxon>Actinomycetes</taxon>
        <taxon>Glycomycetales</taxon>
        <taxon>Glycomycetaceae</taxon>
        <taxon>Salininema</taxon>
    </lineage>
</organism>
<proteinExistence type="predicted"/>
<dbReference type="Proteomes" id="UP001595823">
    <property type="component" value="Unassembled WGS sequence"/>
</dbReference>
<comment type="caution">
    <text evidence="1">The sequence shown here is derived from an EMBL/GenBank/DDBJ whole genome shotgun (WGS) entry which is preliminary data.</text>
</comment>
<protein>
    <submittedName>
        <fullName evidence="1">DUF6325 family protein</fullName>
    </submittedName>
</protein>
<evidence type="ECO:0000313" key="1">
    <source>
        <dbReference type="EMBL" id="MFC4338022.1"/>
    </source>
</evidence>
<gene>
    <name evidence="1" type="ORF">ACFPET_22785</name>
</gene>
<sequence>MGDRAPVDIILVRFPGTSFDGEVVASLRSLAVEGTITVIDAMVIRKEADGSWEWNEAAEAGDGALASVVREPTGMLAEEDAEELAAELEPDSTVGVLLFEHTWASGLAGAIRRAKGEVVDWERVPPAAVDELEKLND</sequence>
<dbReference type="RefSeq" id="WP_380625627.1">
    <property type="nucleotide sequence ID" value="NZ_JBHSDK010000061.1"/>
</dbReference>